<dbReference type="Pfam" id="PF01558">
    <property type="entry name" value="POR"/>
    <property type="match status" value="1"/>
</dbReference>
<dbReference type="NCBIfam" id="NF005323">
    <property type="entry name" value="PRK06853.1-3"/>
    <property type="match status" value="1"/>
</dbReference>
<evidence type="ECO:0000256" key="4">
    <source>
        <dbReference type="ARBA" id="ARBA00048332"/>
    </source>
</evidence>
<dbReference type="EC" id="1.2.7.8" evidence="5"/>
<dbReference type="InterPro" id="IPR019752">
    <property type="entry name" value="Pyrv/ketoisovalerate_OxRed_cat"/>
</dbReference>
<name>D7E8T6_METEZ</name>
<dbReference type="EMBL" id="CP002069">
    <property type="protein sequence ID" value="ADI73757.1"/>
    <property type="molecule type" value="Genomic_DNA"/>
</dbReference>
<proteinExistence type="predicted"/>
<protein>
    <recommendedName>
        <fullName evidence="5">Indolepyruvate ferredoxin oxidoreductase subunit beta</fullName>
        <ecNumber evidence="5">1.2.7.8</ecNumber>
    </recommendedName>
</protein>
<evidence type="ECO:0000313" key="7">
    <source>
        <dbReference type="EMBL" id="ADI73757.1"/>
    </source>
</evidence>
<dbReference type="HOGENOM" id="CLU_087284_1_1_2"/>
<evidence type="ECO:0000259" key="6">
    <source>
        <dbReference type="Pfam" id="PF01558"/>
    </source>
</evidence>
<dbReference type="Proteomes" id="UP000000391">
    <property type="component" value="Chromosome"/>
</dbReference>
<comment type="catalytic activity">
    <reaction evidence="4">
        <text>indole-3-pyruvate + 2 oxidized [2Fe-2S]-[ferredoxin] + CoA = (indol-3-yl)acetyl-CoA + 2 reduced [2Fe-2S]-[ferredoxin] + CO2 + H(+)</text>
        <dbReference type="Rhea" id="RHEA:12645"/>
        <dbReference type="Rhea" id="RHEA-COMP:10000"/>
        <dbReference type="Rhea" id="RHEA-COMP:10001"/>
        <dbReference type="ChEBI" id="CHEBI:15378"/>
        <dbReference type="ChEBI" id="CHEBI:16526"/>
        <dbReference type="ChEBI" id="CHEBI:17640"/>
        <dbReference type="ChEBI" id="CHEBI:33737"/>
        <dbReference type="ChEBI" id="CHEBI:33738"/>
        <dbReference type="ChEBI" id="CHEBI:57271"/>
        <dbReference type="ChEBI" id="CHEBI:57287"/>
        <dbReference type="EC" id="1.2.7.8"/>
    </reaction>
</comment>
<dbReference type="InterPro" id="IPR052198">
    <property type="entry name" value="IorB_Oxidoreductase"/>
</dbReference>
<dbReference type="NCBIfam" id="TIGR03334">
    <property type="entry name" value="IOR_beta"/>
    <property type="match status" value="1"/>
</dbReference>
<keyword evidence="3" id="KW-0560">Oxidoreductase</keyword>
<evidence type="ECO:0000256" key="3">
    <source>
        <dbReference type="ARBA" id="ARBA00023002"/>
    </source>
</evidence>
<dbReference type="PANTHER" id="PTHR43854">
    <property type="entry name" value="INDOLEPYRUVATE OXIDOREDUCTASE SUBUNIT IORB"/>
    <property type="match status" value="1"/>
</dbReference>
<evidence type="ECO:0000256" key="2">
    <source>
        <dbReference type="ARBA" id="ARBA00011238"/>
    </source>
</evidence>
<reference evidence="7 8" key="1">
    <citation type="submission" date="2010-06" db="EMBL/GenBank/DDBJ databases">
        <title>Complete sequence chromosome of Methanohalobium evestigatum Z-7303.</title>
        <authorList>
            <consortium name="US DOE Joint Genome Institute"/>
            <person name="Lucas S."/>
            <person name="Copeland A."/>
            <person name="Lapidus A."/>
            <person name="Cheng J.-F."/>
            <person name="Bruce D."/>
            <person name="Goodwin L."/>
            <person name="Pitluck S."/>
            <person name="Saunders E."/>
            <person name="Detter J.C."/>
            <person name="Han C."/>
            <person name="Tapia R."/>
            <person name="Land M."/>
            <person name="Hauser L."/>
            <person name="Kyrpides N."/>
            <person name="Mikhailova N."/>
            <person name="Sieprawska-Lupa M."/>
            <person name="Whitman W.B."/>
            <person name="Anderson I."/>
            <person name="Woyke T."/>
        </authorList>
    </citation>
    <scope>NUCLEOTIDE SEQUENCE [LARGE SCALE GENOMIC DNA]</scope>
    <source>
        <strain evidence="8">ATCC BAA-1072 / DSM 3721 / NBRC 107634 / OCM 161 / Z-7303</strain>
    </source>
</reference>
<dbReference type="GeneID" id="9346487"/>
<dbReference type="InterPro" id="IPR002869">
    <property type="entry name" value="Pyrv_flavodox_OxRed_cen"/>
</dbReference>
<dbReference type="STRING" id="644295.Metev_0859"/>
<sequence>MNKNNKLDLVIAGVGGQGTILASDIIGKSSVLEGLPVRAAETHGMAQRGGSVINHVRIGTDLGSMIPDQGADVLLALEPVEAIRYINHLSENGIVVLNTKPVYPVTVTSSDQYPDVSEIINTLKKKYEVYPLDASELAIKAGHPQSMNVVMVGAVSSYLPISKNRLEECIKELVPPKTVDINLKAFELGRENISQLIETSAKKP</sequence>
<keyword evidence="7" id="KW-0670">Pyruvate</keyword>
<keyword evidence="8" id="KW-1185">Reference proteome</keyword>
<accession>D7E8T6</accession>
<dbReference type="AlphaFoldDB" id="D7E8T6"/>
<dbReference type="OrthoDB" id="53326at2157"/>
<dbReference type="KEGG" id="mev:Metev_0859"/>
<dbReference type="InterPro" id="IPR017719">
    <property type="entry name" value="Indolepyruvate_Fd_OxRdtase_bsu"/>
</dbReference>
<evidence type="ECO:0000313" key="8">
    <source>
        <dbReference type="Proteomes" id="UP000000391"/>
    </source>
</evidence>
<dbReference type="RefSeq" id="WP_013194325.1">
    <property type="nucleotide sequence ID" value="NC_014253.1"/>
</dbReference>
<comment type="function">
    <text evidence="1">Catalyzes the ferredoxin-dependent oxidative decarboxylation of arylpyruvates.</text>
</comment>
<evidence type="ECO:0000256" key="5">
    <source>
        <dbReference type="NCBIfam" id="TIGR03334"/>
    </source>
</evidence>
<organism evidence="7 8">
    <name type="scientific">Methanohalobium evestigatum (strain ATCC BAA-1072 / DSM 3721 / NBRC 107634 / OCM 161 / Z-7303)</name>
    <dbReference type="NCBI Taxonomy" id="644295"/>
    <lineage>
        <taxon>Archaea</taxon>
        <taxon>Methanobacteriati</taxon>
        <taxon>Methanobacteriota</taxon>
        <taxon>Stenosarchaea group</taxon>
        <taxon>Methanomicrobia</taxon>
        <taxon>Methanosarcinales</taxon>
        <taxon>Methanosarcinaceae</taxon>
        <taxon>Methanohalobium</taxon>
    </lineage>
</organism>
<dbReference type="PANTHER" id="PTHR43854:SF1">
    <property type="entry name" value="INDOLEPYRUVATE OXIDOREDUCTASE SUBUNIT IORB"/>
    <property type="match status" value="1"/>
</dbReference>
<dbReference type="SUPFAM" id="SSF53323">
    <property type="entry name" value="Pyruvate-ferredoxin oxidoreductase, PFOR, domain III"/>
    <property type="match status" value="1"/>
</dbReference>
<evidence type="ECO:0000256" key="1">
    <source>
        <dbReference type="ARBA" id="ARBA00002995"/>
    </source>
</evidence>
<gene>
    <name evidence="7" type="ordered locus">Metev_0859</name>
</gene>
<comment type="subunit">
    <text evidence="2">Heterodimer of the IorA and IorB subunits.</text>
</comment>
<dbReference type="Gene3D" id="3.40.920.10">
    <property type="entry name" value="Pyruvate-ferredoxin oxidoreductase, PFOR, domain III"/>
    <property type="match status" value="1"/>
</dbReference>
<feature type="domain" description="Pyruvate/ketoisovalerate oxidoreductase catalytic" evidence="6">
    <location>
        <begin position="15"/>
        <end position="191"/>
    </location>
</feature>
<dbReference type="GO" id="GO:0043805">
    <property type="term" value="F:indolepyruvate ferredoxin oxidoreductase activity"/>
    <property type="evidence" value="ECO:0007669"/>
    <property type="project" value="UniProtKB-EC"/>
</dbReference>